<protein>
    <recommendedName>
        <fullName evidence="4">DUF308 domain-containing protein</fullName>
    </recommendedName>
</protein>
<dbReference type="RefSeq" id="WP_038689813.1">
    <property type="nucleotide sequence ID" value="NZ_CP006986.1"/>
</dbReference>
<evidence type="ECO:0000256" key="1">
    <source>
        <dbReference type="SAM" id="Phobius"/>
    </source>
</evidence>
<feature type="transmembrane region" description="Helical" evidence="1">
    <location>
        <begin position="20"/>
        <end position="50"/>
    </location>
</feature>
<organism evidence="2 3">
    <name type="scientific">Rhizobium etli bv. mimosae str. IE4771</name>
    <dbReference type="NCBI Taxonomy" id="1432050"/>
    <lineage>
        <taxon>Bacteria</taxon>
        <taxon>Pseudomonadati</taxon>
        <taxon>Pseudomonadota</taxon>
        <taxon>Alphaproteobacteria</taxon>
        <taxon>Hyphomicrobiales</taxon>
        <taxon>Rhizobiaceae</taxon>
        <taxon>Rhizobium/Agrobacterium group</taxon>
        <taxon>Rhizobium</taxon>
    </lineage>
</organism>
<reference evidence="2 3" key="1">
    <citation type="submission" date="2013-12" db="EMBL/GenBank/DDBJ databases">
        <title>Complete genome sequence of Rhizobium etli bv. mimosae IE4771.</title>
        <authorList>
            <person name="Bustos P."/>
            <person name="Santamaria R.I."/>
            <person name="Lozano L."/>
            <person name="Ormeno-Orrillo E."/>
            <person name="Rogel M.A."/>
            <person name="Romero D."/>
            <person name="Cevallos M.A."/>
            <person name="Martinez-Romero E."/>
            <person name="Gonzalez V."/>
        </authorList>
    </citation>
    <scope>NUCLEOTIDE SEQUENCE [LARGE SCALE GENOMIC DNA]</scope>
    <source>
        <strain evidence="2 3">IE4771</strain>
    </source>
</reference>
<gene>
    <name evidence="2" type="ORF">IE4771_CH02860</name>
</gene>
<dbReference type="InterPro" id="IPR005325">
    <property type="entry name" value="DUF308_memb"/>
</dbReference>
<feature type="transmembrane region" description="Helical" evidence="1">
    <location>
        <begin position="157"/>
        <end position="180"/>
    </location>
</feature>
<name>A0A060I8N0_RHIET</name>
<evidence type="ECO:0000313" key="2">
    <source>
        <dbReference type="EMBL" id="AIC27956.1"/>
    </source>
</evidence>
<dbReference type="AlphaFoldDB" id="A0A060I8N0"/>
<sequence length="185" mass="19785">MQTQSFNQSNWLRSYYFTRAAFSVIWIAAAIAFAGQPGAAAFLLVIYPLWDALANLIDARVNGGLRSNPSQALNVAVSTVTALAVIIALGMSTYAVLAVFGAWAILSGLLQLYTGVRRWRTEGAQWVMILSGAQSALAGGFMIGRSLGTAIPTILDIVPYAGFGAFYFLLSSIWLAVAAYRKAHA</sequence>
<keyword evidence="1" id="KW-0472">Membrane</keyword>
<accession>A0A060I8N0</accession>
<dbReference type="KEGG" id="rei:IE4771_CH02860"/>
<feature type="transmembrane region" description="Helical" evidence="1">
    <location>
        <begin position="95"/>
        <end position="114"/>
    </location>
</feature>
<dbReference type="OrthoDB" id="960912at2"/>
<dbReference type="EMBL" id="CP006986">
    <property type="protein sequence ID" value="AIC27956.1"/>
    <property type="molecule type" value="Genomic_DNA"/>
</dbReference>
<evidence type="ECO:0008006" key="4">
    <source>
        <dbReference type="Google" id="ProtNLM"/>
    </source>
</evidence>
<keyword evidence="1" id="KW-0812">Transmembrane</keyword>
<keyword evidence="1" id="KW-1133">Transmembrane helix</keyword>
<dbReference type="Pfam" id="PF03729">
    <property type="entry name" value="DUF308"/>
    <property type="match status" value="1"/>
</dbReference>
<feature type="transmembrane region" description="Helical" evidence="1">
    <location>
        <begin position="126"/>
        <end position="145"/>
    </location>
</feature>
<proteinExistence type="predicted"/>
<dbReference type="Proteomes" id="UP000027180">
    <property type="component" value="Chromosome"/>
</dbReference>
<dbReference type="HOGENOM" id="CLU_093484_0_0_5"/>
<evidence type="ECO:0000313" key="3">
    <source>
        <dbReference type="Proteomes" id="UP000027180"/>
    </source>
</evidence>